<dbReference type="PRINTS" id="PR00080">
    <property type="entry name" value="SDRFAMILY"/>
</dbReference>
<comment type="similarity">
    <text evidence="1 3">Belongs to the short-chain dehydrogenases/reductases (SDR) family.</text>
</comment>
<protein>
    <submittedName>
        <fullName evidence="5">TonB-dependent receptor</fullName>
    </submittedName>
</protein>
<dbReference type="GO" id="GO:0016491">
    <property type="term" value="F:oxidoreductase activity"/>
    <property type="evidence" value="ECO:0007669"/>
    <property type="project" value="UniProtKB-KW"/>
</dbReference>
<sequence length="250" mass="27150">MIVGKVVWVTGASSGIGLALVERLLGWGNTVIASARNLGSLESLTVPLASKLHLLPCDIGDADSMRAASAAMETLTEHLDIAILNAGICEYVDLPRLDSESVARVFNVNMVGTSRCVEIALPLLEKSPAGVLAGISSLSSVVPFPRAEAYGASKAALDYFFDALAIDLHDSPVTVSVIRPGFVATPLTDKNDFDMPAIVQPERAVREILWAIESRKRWHAFPKRLAWTLNLMAMCKPFWRRILAPRMRKA</sequence>
<gene>
    <name evidence="5" type="ordered locus">M5M_07945</name>
</gene>
<evidence type="ECO:0000313" key="5">
    <source>
        <dbReference type="EMBL" id="AFU98778.1"/>
    </source>
</evidence>
<keyword evidence="6" id="KW-1185">Reference proteome</keyword>
<keyword evidence="2" id="KW-0560">Oxidoreductase</keyword>
<proteinExistence type="inferred from homology"/>
<name>K4KL51_SIMAS</name>
<dbReference type="HOGENOM" id="CLU_010194_2_1_6"/>
<dbReference type="PANTHER" id="PTHR44196:SF1">
    <property type="entry name" value="DEHYDROGENASE_REDUCTASE SDR FAMILY MEMBER 7B"/>
    <property type="match status" value="1"/>
</dbReference>
<dbReference type="InterPro" id="IPR020904">
    <property type="entry name" value="Sc_DH/Rdtase_CS"/>
</dbReference>
<dbReference type="KEGG" id="saga:M5M_07945"/>
<dbReference type="InterPro" id="IPR002347">
    <property type="entry name" value="SDR_fam"/>
</dbReference>
<reference evidence="5 6" key="1">
    <citation type="journal article" date="2013" name="Genome Announc.">
        <title>Complete genome sequence of Simiduia agarivorans SA1(T), a marine bacterium able to degrade a variety of polysaccharides.</title>
        <authorList>
            <person name="Lin S.Y."/>
            <person name="Shieh W.Y."/>
            <person name="Chen J.S."/>
            <person name="Tang S.L."/>
        </authorList>
    </citation>
    <scope>NUCLEOTIDE SEQUENCE [LARGE SCALE GENOMIC DNA]</scope>
    <source>
        <strain evidence="6">DSM 21679 / JCM 13881 / BCRC 17597 / SA1</strain>
    </source>
</reference>
<dbReference type="STRING" id="1117647.M5M_07945"/>
<dbReference type="SMART" id="SM00822">
    <property type="entry name" value="PKS_KR"/>
    <property type="match status" value="1"/>
</dbReference>
<dbReference type="RefSeq" id="WP_015046943.1">
    <property type="nucleotide sequence ID" value="NC_018868.3"/>
</dbReference>
<evidence type="ECO:0000259" key="4">
    <source>
        <dbReference type="SMART" id="SM00822"/>
    </source>
</evidence>
<evidence type="ECO:0000256" key="3">
    <source>
        <dbReference type="RuleBase" id="RU000363"/>
    </source>
</evidence>
<dbReference type="GO" id="GO:0016020">
    <property type="term" value="C:membrane"/>
    <property type="evidence" value="ECO:0007669"/>
    <property type="project" value="TreeGrafter"/>
</dbReference>
<dbReference type="SUPFAM" id="SSF51735">
    <property type="entry name" value="NAD(P)-binding Rossmann-fold domains"/>
    <property type="match status" value="1"/>
</dbReference>
<organism evidence="5 6">
    <name type="scientific">Simiduia agarivorans (strain DSM 21679 / JCM 13881 / BCRC 17597 / SA1)</name>
    <dbReference type="NCBI Taxonomy" id="1117647"/>
    <lineage>
        <taxon>Bacteria</taxon>
        <taxon>Pseudomonadati</taxon>
        <taxon>Pseudomonadota</taxon>
        <taxon>Gammaproteobacteria</taxon>
        <taxon>Cellvibrionales</taxon>
        <taxon>Cellvibrionaceae</taxon>
        <taxon>Simiduia</taxon>
    </lineage>
</organism>
<dbReference type="PRINTS" id="PR00081">
    <property type="entry name" value="GDHRDH"/>
</dbReference>
<feature type="domain" description="Ketoreductase" evidence="4">
    <location>
        <begin position="5"/>
        <end position="186"/>
    </location>
</feature>
<dbReference type="Proteomes" id="UP000000466">
    <property type="component" value="Chromosome"/>
</dbReference>
<evidence type="ECO:0000256" key="1">
    <source>
        <dbReference type="ARBA" id="ARBA00006484"/>
    </source>
</evidence>
<evidence type="ECO:0000256" key="2">
    <source>
        <dbReference type="ARBA" id="ARBA00023002"/>
    </source>
</evidence>
<dbReference type="EMBL" id="CP003746">
    <property type="protein sequence ID" value="AFU98778.1"/>
    <property type="molecule type" value="Genomic_DNA"/>
</dbReference>
<dbReference type="InterPro" id="IPR036291">
    <property type="entry name" value="NAD(P)-bd_dom_sf"/>
</dbReference>
<keyword evidence="5" id="KW-0675">Receptor</keyword>
<dbReference type="OrthoDB" id="335726at2"/>
<dbReference type="InterPro" id="IPR057326">
    <property type="entry name" value="KR_dom"/>
</dbReference>
<accession>K4KL51</accession>
<dbReference type="PROSITE" id="PS00061">
    <property type="entry name" value="ADH_SHORT"/>
    <property type="match status" value="1"/>
</dbReference>
<dbReference type="AlphaFoldDB" id="K4KL51"/>
<evidence type="ECO:0000313" key="6">
    <source>
        <dbReference type="Proteomes" id="UP000000466"/>
    </source>
</evidence>
<dbReference type="Pfam" id="PF00106">
    <property type="entry name" value="adh_short"/>
    <property type="match status" value="1"/>
</dbReference>
<dbReference type="Gene3D" id="3.40.50.720">
    <property type="entry name" value="NAD(P)-binding Rossmann-like Domain"/>
    <property type="match status" value="1"/>
</dbReference>
<dbReference type="eggNOG" id="COG0300">
    <property type="taxonomic scope" value="Bacteria"/>
</dbReference>
<dbReference type="PANTHER" id="PTHR44196">
    <property type="entry name" value="DEHYDROGENASE/REDUCTASE SDR FAMILY MEMBER 7B"/>
    <property type="match status" value="1"/>
</dbReference>